<evidence type="ECO:0000313" key="2">
    <source>
        <dbReference type="EMBL" id="MBB6108640.1"/>
    </source>
</evidence>
<name>A0ABR6PFU8_9SPHI</name>
<evidence type="ECO:0000259" key="1">
    <source>
        <dbReference type="Pfam" id="PF12680"/>
    </source>
</evidence>
<dbReference type="InterPro" id="IPR037401">
    <property type="entry name" value="SnoaL-like"/>
</dbReference>
<dbReference type="SUPFAM" id="SSF54427">
    <property type="entry name" value="NTF2-like"/>
    <property type="match status" value="1"/>
</dbReference>
<organism evidence="2 3">
    <name type="scientific">Mucilaginibacter lappiensis</name>
    <dbReference type="NCBI Taxonomy" id="354630"/>
    <lineage>
        <taxon>Bacteria</taxon>
        <taxon>Pseudomonadati</taxon>
        <taxon>Bacteroidota</taxon>
        <taxon>Sphingobacteriia</taxon>
        <taxon>Sphingobacteriales</taxon>
        <taxon>Sphingobacteriaceae</taxon>
        <taxon>Mucilaginibacter</taxon>
    </lineage>
</organism>
<reference evidence="2 3" key="1">
    <citation type="submission" date="2020-08" db="EMBL/GenBank/DDBJ databases">
        <title>Genomic Encyclopedia of Type Strains, Phase IV (KMG-V): Genome sequencing to study the core and pangenomes of soil and plant-associated prokaryotes.</title>
        <authorList>
            <person name="Whitman W."/>
        </authorList>
    </citation>
    <scope>NUCLEOTIDE SEQUENCE [LARGE SCALE GENOMIC DNA]</scope>
    <source>
        <strain evidence="2 3">ANJLi2</strain>
    </source>
</reference>
<protein>
    <recommendedName>
        <fullName evidence="1">SnoaL-like domain-containing protein</fullName>
    </recommendedName>
</protein>
<proteinExistence type="predicted"/>
<feature type="domain" description="SnoaL-like" evidence="1">
    <location>
        <begin position="7"/>
        <end position="101"/>
    </location>
</feature>
<evidence type="ECO:0000313" key="3">
    <source>
        <dbReference type="Proteomes" id="UP000541583"/>
    </source>
</evidence>
<dbReference type="Proteomes" id="UP000541583">
    <property type="component" value="Unassembled WGS sequence"/>
</dbReference>
<keyword evidence="3" id="KW-1185">Reference proteome</keyword>
<dbReference type="RefSeq" id="WP_076370921.1">
    <property type="nucleotide sequence ID" value="NZ_FTMG01000002.1"/>
</dbReference>
<dbReference type="EMBL" id="JACHCB010000002">
    <property type="protein sequence ID" value="MBB6108640.1"/>
    <property type="molecule type" value="Genomic_DNA"/>
</dbReference>
<gene>
    <name evidence="2" type="ORF">HDF23_001375</name>
</gene>
<comment type="caution">
    <text evidence="2">The sequence shown here is derived from an EMBL/GenBank/DDBJ whole genome shotgun (WGS) entry which is preliminary data.</text>
</comment>
<dbReference type="InterPro" id="IPR032710">
    <property type="entry name" value="NTF2-like_dom_sf"/>
</dbReference>
<dbReference type="Gene3D" id="3.10.450.50">
    <property type="match status" value="1"/>
</dbReference>
<sequence length="121" mass="14387">MKNEKVIRDYFNGWQRKKWESVESILTDKFTFTSPNDDDHININNYKEKCWPESDKIDKYNLEKIIEVGNEAFVRYQCWTTDGKSFRNTEYFRLSNGKIEEIEVFFGAGQGFPSSVLNTNY</sequence>
<dbReference type="Pfam" id="PF12680">
    <property type="entry name" value="SnoaL_2"/>
    <property type="match status" value="1"/>
</dbReference>
<accession>A0ABR6PFU8</accession>